<dbReference type="Gene3D" id="3.30.379.10">
    <property type="entry name" value="Chitobiase/beta-hexosaminidase domain 2-like"/>
    <property type="match status" value="1"/>
</dbReference>
<dbReference type="InterPro" id="IPR015883">
    <property type="entry name" value="Glyco_hydro_20_cat"/>
</dbReference>
<dbReference type="SUPFAM" id="SSF55545">
    <property type="entry name" value="beta-N-acetylhexosaminidase-like domain"/>
    <property type="match status" value="1"/>
</dbReference>
<evidence type="ECO:0000259" key="6">
    <source>
        <dbReference type="Pfam" id="PF00728"/>
    </source>
</evidence>
<feature type="region of interest" description="Disordered" evidence="4">
    <location>
        <begin position="47"/>
        <end position="71"/>
    </location>
</feature>
<gene>
    <name evidence="9" type="ORF">GCM10014715_64070</name>
</gene>
<evidence type="ECO:0000256" key="1">
    <source>
        <dbReference type="ARBA" id="ARBA00006285"/>
    </source>
</evidence>
<dbReference type="InterPro" id="IPR052764">
    <property type="entry name" value="GH20_Enzymes"/>
</dbReference>
<evidence type="ECO:0000256" key="4">
    <source>
        <dbReference type="SAM" id="MobiDB-lite"/>
    </source>
</evidence>
<dbReference type="PANTHER" id="PTHR43678:SF1">
    <property type="entry name" value="BETA-N-ACETYLHEXOSAMINIDASE"/>
    <property type="match status" value="1"/>
</dbReference>
<feature type="domain" description="Beta-hexosaminidase bacterial type N-terminal" evidence="7">
    <location>
        <begin position="63"/>
        <end position="182"/>
    </location>
</feature>
<protein>
    <recommendedName>
        <fullName evidence="11">Beta-N-acetylhexosaminidase</fullName>
    </recommendedName>
</protein>
<evidence type="ECO:0000313" key="10">
    <source>
        <dbReference type="Proteomes" id="UP000641386"/>
    </source>
</evidence>
<reference evidence="9" key="1">
    <citation type="journal article" date="2014" name="Int. J. Syst. Evol. Microbiol.">
        <title>Complete genome sequence of Corynebacterium casei LMG S-19264T (=DSM 44701T), isolated from a smear-ripened cheese.</title>
        <authorList>
            <consortium name="US DOE Joint Genome Institute (JGI-PGF)"/>
            <person name="Walter F."/>
            <person name="Albersmeier A."/>
            <person name="Kalinowski J."/>
            <person name="Ruckert C."/>
        </authorList>
    </citation>
    <scope>NUCLEOTIDE SEQUENCE</scope>
    <source>
        <strain evidence="9">JCM 3302</strain>
    </source>
</reference>
<sequence>MNSRDVTGRPRPPARRSRLNRLARPVTAVLASGGLLAAALAGAGGAAAQPAAPTSPATAAAPPALIPSLHNWTPGGGTLRLDARTRIDTDAAGEPTARQLADELRDTLGRPVPVVHGAPRPGDIVLRTDGTRGDLGSEGYALRIGDQVRITGRTGAGVFYGTRTLLQMLAENPALPGGATTDVPSSGERAVGVCACYTYNTDAWMTRLIKDMAYLKLNTLHLELKVKSSEFPEINTFSYYTPQEVRRVVATAARYHITVVPEINSPGHMDPYLTPYPDLQLKDTSGKPDPSRLDITDPDAFTFFTHLVDTDLKLFPGPYFHMGADEYMIRSAYSNYPQLQAYARSKFGPDATPQDAYVDFVNRVDAYVRSKGRTLRIWNDGLTGENTIPLNKDIVVEHWLPEKETSQQLLDAGYRVMNATDAMYYVRGSYKPDAKKLYDTDWSPVDFADGTVTGHLENLTGAEYNIWPDNYGKETENQTQQGVFPSLRVFAQAVWGGPRPAPDYASFSELADTLGHAPGYGPAWVQPLKAGAYRLRATGGALGEGTSPAAPGTPLTAKDETAATTWELRPTDDGYYQLVAQDSGLCADVSRGTANNMKVVEQAGAAATAETCTTATSQKWQLEPVPGGYRVVDAITQQTLVAGTDGSVVQQPRDVARHDVWSITPITQAPAHSGSDS</sequence>
<evidence type="ECO:0008006" key="11">
    <source>
        <dbReference type="Google" id="ProtNLM"/>
    </source>
</evidence>
<dbReference type="CDD" id="cd23386">
    <property type="entry name" value="beta-trefoil_Ricin_LNBase"/>
    <property type="match status" value="1"/>
</dbReference>
<dbReference type="Proteomes" id="UP000641386">
    <property type="component" value="Unassembled WGS sequence"/>
</dbReference>
<comment type="similarity">
    <text evidence="1">Belongs to the glycosyl hydrolase 20 family.</text>
</comment>
<dbReference type="PROSITE" id="PS50231">
    <property type="entry name" value="RICIN_B_LECTIN"/>
    <property type="match status" value="1"/>
</dbReference>
<feature type="region of interest" description="Disordered" evidence="4">
    <location>
        <begin position="1"/>
        <end position="20"/>
    </location>
</feature>
<keyword evidence="5" id="KW-0732">Signal</keyword>
<keyword evidence="3" id="KW-0326">Glycosidase</keyword>
<keyword evidence="2" id="KW-0378">Hydrolase</keyword>
<dbReference type="InterPro" id="IPR017853">
    <property type="entry name" value="GH"/>
</dbReference>
<dbReference type="GO" id="GO:0004563">
    <property type="term" value="F:beta-N-acetylhexosaminidase activity"/>
    <property type="evidence" value="ECO:0007669"/>
    <property type="project" value="UniProtKB-ARBA"/>
</dbReference>
<evidence type="ECO:0000259" key="7">
    <source>
        <dbReference type="Pfam" id="PF02838"/>
    </source>
</evidence>
<dbReference type="AlphaFoldDB" id="A0A919ACM7"/>
<dbReference type="Gene3D" id="3.20.20.80">
    <property type="entry name" value="Glycosidases"/>
    <property type="match status" value="1"/>
</dbReference>
<name>A0A919ACM7_9ACTN</name>
<evidence type="ECO:0000256" key="3">
    <source>
        <dbReference type="ARBA" id="ARBA00023295"/>
    </source>
</evidence>
<feature type="signal peptide" evidence="5">
    <location>
        <begin position="1"/>
        <end position="37"/>
    </location>
</feature>
<feature type="chain" id="PRO_5038843929" description="Beta-N-acetylhexosaminidase" evidence="5">
    <location>
        <begin position="38"/>
        <end position="677"/>
    </location>
</feature>
<evidence type="ECO:0000313" key="9">
    <source>
        <dbReference type="EMBL" id="GHE99030.1"/>
    </source>
</evidence>
<reference evidence="9" key="2">
    <citation type="submission" date="2020-09" db="EMBL/GenBank/DDBJ databases">
        <authorList>
            <person name="Sun Q."/>
            <person name="Ohkuma M."/>
        </authorList>
    </citation>
    <scope>NUCLEOTIDE SEQUENCE</scope>
    <source>
        <strain evidence="9">JCM 3302</strain>
    </source>
</reference>
<evidence type="ECO:0000256" key="5">
    <source>
        <dbReference type="SAM" id="SignalP"/>
    </source>
</evidence>
<dbReference type="GO" id="GO:0005975">
    <property type="term" value="P:carbohydrate metabolic process"/>
    <property type="evidence" value="ECO:0007669"/>
    <property type="project" value="InterPro"/>
</dbReference>
<dbReference type="Pfam" id="PF02838">
    <property type="entry name" value="Glyco_hydro_20b"/>
    <property type="match status" value="1"/>
</dbReference>
<dbReference type="SUPFAM" id="SSF50370">
    <property type="entry name" value="Ricin B-like lectins"/>
    <property type="match status" value="1"/>
</dbReference>
<dbReference type="Gene3D" id="2.80.10.50">
    <property type="match status" value="1"/>
</dbReference>
<dbReference type="PANTHER" id="PTHR43678">
    <property type="entry name" value="PUTATIVE (AFU_ORTHOLOGUE AFUA_2G00640)-RELATED"/>
    <property type="match status" value="1"/>
</dbReference>
<evidence type="ECO:0000259" key="8">
    <source>
        <dbReference type="Pfam" id="PF14200"/>
    </source>
</evidence>
<dbReference type="Pfam" id="PF00728">
    <property type="entry name" value="Glyco_hydro_20"/>
    <property type="match status" value="1"/>
</dbReference>
<evidence type="ECO:0000256" key="2">
    <source>
        <dbReference type="ARBA" id="ARBA00022801"/>
    </source>
</evidence>
<dbReference type="InterPro" id="IPR035992">
    <property type="entry name" value="Ricin_B-like_lectins"/>
</dbReference>
<dbReference type="InterPro" id="IPR000772">
    <property type="entry name" value="Ricin_B_lectin"/>
</dbReference>
<proteinExistence type="inferred from homology"/>
<dbReference type="Pfam" id="PF14200">
    <property type="entry name" value="RicinB_lectin_2"/>
    <property type="match status" value="1"/>
</dbReference>
<dbReference type="EMBL" id="BNBC01000038">
    <property type="protein sequence ID" value="GHE99030.1"/>
    <property type="molecule type" value="Genomic_DNA"/>
</dbReference>
<organism evidence="9 10">
    <name type="scientific">Streptomyces spiralis</name>
    <dbReference type="NCBI Taxonomy" id="66376"/>
    <lineage>
        <taxon>Bacteria</taxon>
        <taxon>Bacillati</taxon>
        <taxon>Actinomycetota</taxon>
        <taxon>Actinomycetes</taxon>
        <taxon>Kitasatosporales</taxon>
        <taxon>Streptomycetaceae</taxon>
        <taxon>Streptomyces</taxon>
    </lineage>
</organism>
<dbReference type="SUPFAM" id="SSF51445">
    <property type="entry name" value="(Trans)glycosidases"/>
    <property type="match status" value="1"/>
</dbReference>
<feature type="domain" description="Glycoside hydrolase family 20 catalytic" evidence="6">
    <location>
        <begin position="200"/>
        <end position="496"/>
    </location>
</feature>
<comment type="caution">
    <text evidence="9">The sequence shown here is derived from an EMBL/GenBank/DDBJ whole genome shotgun (WGS) entry which is preliminary data.</text>
</comment>
<dbReference type="InterPro" id="IPR029018">
    <property type="entry name" value="Hex-like_dom2"/>
</dbReference>
<keyword evidence="10" id="KW-1185">Reference proteome</keyword>
<feature type="compositionally biased region" description="Low complexity" evidence="4">
    <location>
        <begin position="47"/>
        <end position="63"/>
    </location>
</feature>
<dbReference type="RefSeq" id="WP_189905811.1">
    <property type="nucleotide sequence ID" value="NZ_BNBC01000038.1"/>
</dbReference>
<feature type="domain" description="Ricin B lectin" evidence="8">
    <location>
        <begin position="565"/>
        <end position="650"/>
    </location>
</feature>
<accession>A0A919ACM7</accession>
<dbReference type="InterPro" id="IPR015882">
    <property type="entry name" value="HEX_bac_N"/>
</dbReference>